<dbReference type="Proteomes" id="UP000541181">
    <property type="component" value="Unassembled WGS sequence"/>
</dbReference>
<gene>
    <name evidence="10" type="primary">Hladmb</name>
    <name evidence="10" type="ORF">CHUBUR_R05874</name>
</gene>
<dbReference type="GO" id="GO:0002250">
    <property type="term" value="P:adaptive immune response"/>
    <property type="evidence" value="ECO:0007669"/>
    <property type="project" value="UniProtKB-KW"/>
</dbReference>
<dbReference type="OrthoDB" id="10043043at2759"/>
<evidence type="ECO:0000256" key="3">
    <source>
        <dbReference type="ARBA" id="ARBA00022859"/>
    </source>
</evidence>
<dbReference type="InterPro" id="IPR013783">
    <property type="entry name" value="Ig-like_fold"/>
</dbReference>
<dbReference type="CDD" id="cd21002">
    <property type="entry name" value="IgC1_MHC_II_beta_HLA-DM"/>
    <property type="match status" value="1"/>
</dbReference>
<dbReference type="SUPFAM" id="SSF54452">
    <property type="entry name" value="MHC antigen-recognition domain"/>
    <property type="match status" value="1"/>
</dbReference>
<dbReference type="AlphaFoldDB" id="A0A7K5H7Q8"/>
<evidence type="ECO:0000313" key="11">
    <source>
        <dbReference type="Proteomes" id="UP000541181"/>
    </source>
</evidence>
<dbReference type="PROSITE" id="PS50835">
    <property type="entry name" value="IG_LIKE"/>
    <property type="match status" value="1"/>
</dbReference>
<reference evidence="10 11" key="1">
    <citation type="submission" date="2019-09" db="EMBL/GenBank/DDBJ databases">
        <title>Bird 10,000 Genomes (B10K) Project - Family phase.</title>
        <authorList>
            <person name="Zhang G."/>
        </authorList>
    </citation>
    <scope>NUCLEOTIDE SEQUENCE [LARGE SCALE GENOMIC DNA]</scope>
    <source>
        <strain evidence="10">B10K-CU-031-22</strain>
    </source>
</reference>
<dbReference type="EMBL" id="VZRC01002378">
    <property type="protein sequence ID" value="NWS65266.1"/>
    <property type="molecule type" value="Genomic_DNA"/>
</dbReference>
<keyword evidence="3" id="KW-0391">Immunity</keyword>
<dbReference type="SMART" id="SM00407">
    <property type="entry name" value="IGc1"/>
    <property type="match status" value="1"/>
</dbReference>
<keyword evidence="5" id="KW-1064">Adaptive immunity</keyword>
<dbReference type="Gene3D" id="3.10.320.10">
    <property type="entry name" value="Class II Histocompatibility Antigen, M Beta Chain, Chain B, domain 1"/>
    <property type="match status" value="1"/>
</dbReference>
<dbReference type="PANTHER" id="PTHR19944">
    <property type="entry name" value="MHC CLASS II-RELATED"/>
    <property type="match status" value="1"/>
</dbReference>
<dbReference type="InterPro" id="IPR007110">
    <property type="entry name" value="Ig-like_dom"/>
</dbReference>
<dbReference type="InterPro" id="IPR050160">
    <property type="entry name" value="MHC/Immunoglobulin"/>
</dbReference>
<feature type="non-terminal residue" evidence="10">
    <location>
        <position position="175"/>
    </location>
</feature>
<dbReference type="InterPro" id="IPR003597">
    <property type="entry name" value="Ig_C1-set"/>
</dbReference>
<dbReference type="InterPro" id="IPR036179">
    <property type="entry name" value="Ig-like_dom_sf"/>
</dbReference>
<evidence type="ECO:0000256" key="2">
    <source>
        <dbReference type="ARBA" id="ARBA00022692"/>
    </source>
</evidence>
<evidence type="ECO:0000313" key="10">
    <source>
        <dbReference type="EMBL" id="NWS65266.1"/>
    </source>
</evidence>
<keyword evidence="8" id="KW-0491">MHC II</keyword>
<comment type="caution">
    <text evidence="10">The sequence shown here is derived from an EMBL/GenBank/DDBJ whole genome shotgun (WGS) entry which is preliminary data.</text>
</comment>
<keyword evidence="7" id="KW-0325">Glycoprotein</keyword>
<accession>A0A7K5H7Q8</accession>
<comment type="subcellular location">
    <subcellularLocation>
        <location evidence="1">Membrane</location>
        <topology evidence="1">Single-pass type I membrane protein</topology>
    </subcellularLocation>
</comment>
<evidence type="ECO:0000256" key="6">
    <source>
        <dbReference type="ARBA" id="ARBA00023136"/>
    </source>
</evidence>
<proteinExistence type="predicted"/>
<evidence type="ECO:0000256" key="1">
    <source>
        <dbReference type="ARBA" id="ARBA00004479"/>
    </source>
</evidence>
<evidence type="ECO:0000256" key="5">
    <source>
        <dbReference type="ARBA" id="ARBA00023130"/>
    </source>
</evidence>
<evidence type="ECO:0000256" key="7">
    <source>
        <dbReference type="ARBA" id="ARBA00023180"/>
    </source>
</evidence>
<keyword evidence="2" id="KW-0812">Transmembrane</keyword>
<name>A0A7K5H7Q8_9AVES</name>
<dbReference type="GO" id="GO:0042613">
    <property type="term" value="C:MHC class II protein complex"/>
    <property type="evidence" value="ECO:0007669"/>
    <property type="project" value="UniProtKB-KW"/>
</dbReference>
<feature type="domain" description="Ig-like" evidence="9">
    <location>
        <begin position="82"/>
        <end position="169"/>
    </location>
</feature>
<protein>
    <submittedName>
        <fullName evidence="10">DMB protein</fullName>
    </submittedName>
</protein>
<evidence type="ECO:0000256" key="4">
    <source>
        <dbReference type="ARBA" id="ARBA00022989"/>
    </source>
</evidence>
<dbReference type="InterPro" id="IPR014745">
    <property type="entry name" value="MHC_II_a/b_N"/>
</dbReference>
<evidence type="ECO:0000256" key="8">
    <source>
        <dbReference type="ARBA" id="ARBA00023182"/>
    </source>
</evidence>
<keyword evidence="11" id="KW-1185">Reference proteome</keyword>
<dbReference type="Gene3D" id="2.60.40.10">
    <property type="entry name" value="Immunoglobulins"/>
    <property type="match status" value="1"/>
</dbReference>
<organism evidence="10 11">
    <name type="scientific">Chunga burmeisteri</name>
    <name type="common">Black-legged seriema</name>
    <dbReference type="NCBI Taxonomy" id="1352770"/>
    <lineage>
        <taxon>Eukaryota</taxon>
        <taxon>Metazoa</taxon>
        <taxon>Chordata</taxon>
        <taxon>Craniata</taxon>
        <taxon>Vertebrata</taxon>
        <taxon>Euteleostomi</taxon>
        <taxon>Archelosauria</taxon>
        <taxon>Archosauria</taxon>
        <taxon>Dinosauria</taxon>
        <taxon>Saurischia</taxon>
        <taxon>Theropoda</taxon>
        <taxon>Coelurosauria</taxon>
        <taxon>Aves</taxon>
        <taxon>Neognathae</taxon>
        <taxon>Neoaves</taxon>
        <taxon>Telluraves</taxon>
        <taxon>Australaves</taxon>
        <taxon>Cariamiformes</taxon>
        <taxon>Cariamidae</taxon>
        <taxon>Chunga</taxon>
    </lineage>
</organism>
<dbReference type="InterPro" id="IPR011162">
    <property type="entry name" value="MHC_I/II-like_Ag-recog"/>
</dbReference>
<dbReference type="Pfam" id="PF07654">
    <property type="entry name" value="C1-set"/>
    <property type="match status" value="1"/>
</dbReference>
<evidence type="ECO:0000259" key="9">
    <source>
        <dbReference type="PROSITE" id="PS50835"/>
    </source>
</evidence>
<dbReference type="InterPro" id="IPR003006">
    <property type="entry name" value="Ig/MHC_CS"/>
</dbReference>
<feature type="non-terminal residue" evidence="10">
    <location>
        <position position="1"/>
    </location>
</feature>
<keyword evidence="4" id="KW-1133">Transmembrane helix</keyword>
<keyword evidence="6" id="KW-0472">Membrane</keyword>
<dbReference type="PROSITE" id="PS00290">
    <property type="entry name" value="IG_MHC"/>
    <property type="match status" value="1"/>
</dbReference>
<dbReference type="PANTHER" id="PTHR19944:SF65">
    <property type="entry name" value="HLA CLASS II HISTOCOMPATIBILITY ANTIGEN, DM BETA CHAIN"/>
    <property type="match status" value="1"/>
</dbReference>
<dbReference type="SUPFAM" id="SSF48726">
    <property type="entry name" value="Immunoglobulin"/>
    <property type="match status" value="1"/>
</dbReference>
<dbReference type="GO" id="GO:0002504">
    <property type="term" value="P:antigen processing and presentation of peptide or polysaccharide antigen via MHC class II"/>
    <property type="evidence" value="ECO:0007669"/>
    <property type="project" value="UniProtKB-KW"/>
</dbReference>
<sequence length="175" mass="19277">NGSVLDFDFTLVFNKNPLVCYDPDTQSFVPCDWGLLHGVAGLVAAGLNSESVWVQRAEARRRACHDLATQFWASTALRRTPPQIRIVPVPLPNAPHAVRLTCHVWGFYPPAVTVLWLHNGAVVTTEDTAKLLPNGDWTYQTQVTLTATAEVGDTFTCSVQHPSLNQPLQEDWGEG</sequence>